<evidence type="ECO:0000313" key="1">
    <source>
        <dbReference type="EMBL" id="CED57417.1"/>
    </source>
</evidence>
<name>A0A090IAF5_9GAMM</name>
<dbReference type="PATRIC" id="fig|80852.17.peg.3574"/>
<proteinExistence type="predicted"/>
<protein>
    <submittedName>
        <fullName evidence="1">Uncharacterized protein</fullName>
    </submittedName>
</protein>
<organism evidence="1 2">
    <name type="scientific">Aliivibrio wodanis</name>
    <dbReference type="NCBI Taxonomy" id="80852"/>
    <lineage>
        <taxon>Bacteria</taxon>
        <taxon>Pseudomonadati</taxon>
        <taxon>Pseudomonadota</taxon>
        <taxon>Gammaproteobacteria</taxon>
        <taxon>Vibrionales</taxon>
        <taxon>Vibrionaceae</taxon>
        <taxon>Aliivibrio</taxon>
    </lineage>
</organism>
<gene>
    <name evidence="1" type="ORF">AWOD_II_0789</name>
</gene>
<dbReference type="STRING" id="80852.AWOD_II_0789"/>
<dbReference type="EMBL" id="LN554847">
    <property type="protein sequence ID" value="CED57417.1"/>
    <property type="molecule type" value="Genomic_DNA"/>
</dbReference>
<dbReference type="Proteomes" id="UP000032427">
    <property type="component" value="Chromosome 2"/>
</dbReference>
<keyword evidence="2" id="KW-1185">Reference proteome</keyword>
<dbReference type="HOGENOM" id="CLU_083043_0_0_6"/>
<dbReference type="SUPFAM" id="SSF52540">
    <property type="entry name" value="P-loop containing nucleoside triphosphate hydrolases"/>
    <property type="match status" value="1"/>
</dbReference>
<dbReference type="PANTHER" id="PTHR13308:SF5">
    <property type="entry name" value="NEDD4-BINDING PROTEIN 2-LIKE 1"/>
    <property type="match status" value="1"/>
</dbReference>
<dbReference type="AlphaFoldDB" id="A0A090IAF5"/>
<dbReference type="Pfam" id="PF13671">
    <property type="entry name" value="AAA_33"/>
    <property type="match status" value="1"/>
</dbReference>
<dbReference type="KEGG" id="awd:AWOD_II_0789"/>
<dbReference type="InterPro" id="IPR027417">
    <property type="entry name" value="P-loop_NTPase"/>
</dbReference>
<accession>A0A090IAF5</accession>
<dbReference type="PANTHER" id="PTHR13308">
    <property type="entry name" value="NEDD4-BINDING PROTEIN 2-LIKE 1"/>
    <property type="match status" value="1"/>
</dbReference>
<dbReference type="InterPro" id="IPR026302">
    <property type="entry name" value="NEDD4-bd_p2"/>
</dbReference>
<evidence type="ECO:0000313" key="2">
    <source>
        <dbReference type="Proteomes" id="UP000032427"/>
    </source>
</evidence>
<reference evidence="2" key="1">
    <citation type="submission" date="2014-09" db="EMBL/GenBank/DDBJ databases">
        <authorList>
            <person name="Hjerde E."/>
        </authorList>
    </citation>
    <scope>NUCLEOTIDE SEQUENCE [LARGE SCALE GENOMIC DNA]</scope>
    <source>
        <strain evidence="2">06/09/139</strain>
    </source>
</reference>
<sequence length="126" mass="14656">MMKKLELRLLRGLPGSGKSTLAQSLDLIHLEADQFFMNEEGTYCFDGTLLSSAHQWCQLQCEFHLYHGRSVVVANTFVKQWEMDAYRKIAQKYDAVLEIDVCKGKFKSTHNVPENVIRRMKKEWEA</sequence>
<dbReference type="Gene3D" id="3.40.50.300">
    <property type="entry name" value="P-loop containing nucleotide triphosphate hydrolases"/>
    <property type="match status" value="1"/>
</dbReference>